<protein>
    <submittedName>
        <fullName evidence="2">Uncharacterized protein</fullName>
    </submittedName>
</protein>
<reference evidence="2 3" key="1">
    <citation type="submission" date="2019-07" db="EMBL/GenBank/DDBJ databases">
        <title>Genomic Encyclopedia of Type Strains, Phase I: the one thousand microbial genomes (KMG-I) project.</title>
        <authorList>
            <person name="Kyrpides N."/>
        </authorList>
    </citation>
    <scope>NUCLEOTIDE SEQUENCE [LARGE SCALE GENOMIC DNA]</scope>
    <source>
        <strain evidence="2 3">DSM 375</strain>
    </source>
</reference>
<keyword evidence="1" id="KW-1133">Transmembrane helix</keyword>
<name>A0A562J3A4_9GAMM</name>
<evidence type="ECO:0000313" key="3">
    <source>
        <dbReference type="Proteomes" id="UP000319627"/>
    </source>
</evidence>
<evidence type="ECO:0000256" key="1">
    <source>
        <dbReference type="SAM" id="Phobius"/>
    </source>
</evidence>
<organism evidence="2 3">
    <name type="scientific">Azomonas agilis</name>
    <dbReference type="NCBI Taxonomy" id="116849"/>
    <lineage>
        <taxon>Bacteria</taxon>
        <taxon>Pseudomonadati</taxon>
        <taxon>Pseudomonadota</taxon>
        <taxon>Gammaproteobacteria</taxon>
        <taxon>Pseudomonadales</taxon>
        <taxon>Pseudomonadaceae</taxon>
        <taxon>Azomonas</taxon>
    </lineage>
</organism>
<dbReference type="EMBL" id="VLKG01000001">
    <property type="protein sequence ID" value="TWH77314.1"/>
    <property type="molecule type" value="Genomic_DNA"/>
</dbReference>
<evidence type="ECO:0000313" key="2">
    <source>
        <dbReference type="EMBL" id="TWH77314.1"/>
    </source>
</evidence>
<dbReference type="AlphaFoldDB" id="A0A562J3A4"/>
<comment type="caution">
    <text evidence="2">The sequence shown here is derived from an EMBL/GenBank/DDBJ whole genome shotgun (WGS) entry which is preliminary data.</text>
</comment>
<proteinExistence type="predicted"/>
<feature type="transmembrane region" description="Helical" evidence="1">
    <location>
        <begin position="6"/>
        <end position="26"/>
    </location>
</feature>
<sequence>METNSVILHSMLAVLFTGFMFMGIGFNFRERTWGIVLLAMGSLIMLSTIAYRIHLALS</sequence>
<keyword evidence="1" id="KW-0812">Transmembrane</keyword>
<keyword evidence="3" id="KW-1185">Reference proteome</keyword>
<dbReference type="RefSeq" id="WP_170234314.1">
    <property type="nucleotide sequence ID" value="NZ_VLKG01000001.1"/>
</dbReference>
<gene>
    <name evidence="2" type="ORF">LX59_00222</name>
</gene>
<keyword evidence="1" id="KW-0472">Membrane</keyword>
<accession>A0A562J3A4</accession>
<feature type="transmembrane region" description="Helical" evidence="1">
    <location>
        <begin position="33"/>
        <end position="53"/>
    </location>
</feature>
<dbReference type="Proteomes" id="UP000319627">
    <property type="component" value="Unassembled WGS sequence"/>
</dbReference>